<dbReference type="EMBL" id="BART01028931">
    <property type="protein sequence ID" value="GAG95045.1"/>
    <property type="molecule type" value="Genomic_DNA"/>
</dbReference>
<accession>X1BJ47</accession>
<feature type="domain" description="ParB/Spo0J HTH" evidence="1">
    <location>
        <begin position="13"/>
        <end position="69"/>
    </location>
</feature>
<gene>
    <name evidence="2" type="ORF">S01H4_50891</name>
</gene>
<sequence length="270" mass="31648">EYFLEKGKGFIPELATRIGKSAGYIRRKIAVLSLPPYVLKVWEKDKLSFSHLEQLRRLRRKEDLKEAFEYATGARFGRGDDGMASKRQLKEHIDTMAPILEAALFDLEKEGCKTCGQNSDVQQELWEIGGVEGIHCLNKICFKQKQNNFLQANWKQSKYRKRHGTNGFRFREDVDWNDFNSFEYGPRPTKKCKECDKFLTLIKVDGQIETGQVCMGEEICFNAARREKIKIERAKEKEEKKESGAPRVDWHGEHFREEFLSKRLPKRYQD</sequence>
<proteinExistence type="predicted"/>
<feature type="non-terminal residue" evidence="2">
    <location>
        <position position="270"/>
    </location>
</feature>
<comment type="caution">
    <text evidence="2">The sequence shown here is derived from an EMBL/GenBank/DDBJ whole genome shotgun (WGS) entry which is preliminary data.</text>
</comment>
<dbReference type="AlphaFoldDB" id="X1BJ47"/>
<reference evidence="2" key="1">
    <citation type="journal article" date="2014" name="Front. Microbiol.">
        <title>High frequency of phylogenetically diverse reductive dehalogenase-homologous genes in deep subseafloor sedimentary metagenomes.</title>
        <authorList>
            <person name="Kawai M."/>
            <person name="Futagami T."/>
            <person name="Toyoda A."/>
            <person name="Takaki Y."/>
            <person name="Nishi S."/>
            <person name="Hori S."/>
            <person name="Arai W."/>
            <person name="Tsubouchi T."/>
            <person name="Morono Y."/>
            <person name="Uchiyama I."/>
            <person name="Ito T."/>
            <person name="Fujiyama A."/>
            <person name="Inagaki F."/>
            <person name="Takami H."/>
        </authorList>
    </citation>
    <scope>NUCLEOTIDE SEQUENCE</scope>
    <source>
        <strain evidence="2">Expedition CK06-06</strain>
    </source>
</reference>
<protein>
    <recommendedName>
        <fullName evidence="1">ParB/Spo0J HTH domain-containing protein</fullName>
    </recommendedName>
</protein>
<dbReference type="Pfam" id="PF17762">
    <property type="entry name" value="HTH_ParB"/>
    <property type="match status" value="1"/>
</dbReference>
<evidence type="ECO:0000259" key="1">
    <source>
        <dbReference type="Pfam" id="PF17762"/>
    </source>
</evidence>
<name>X1BJ47_9ZZZZ</name>
<feature type="non-terminal residue" evidence="2">
    <location>
        <position position="1"/>
    </location>
</feature>
<dbReference type="Gene3D" id="1.10.10.2830">
    <property type="match status" value="1"/>
</dbReference>
<dbReference type="SUPFAM" id="SSF109709">
    <property type="entry name" value="KorB DNA-binding domain-like"/>
    <property type="match status" value="1"/>
</dbReference>
<organism evidence="2">
    <name type="scientific">marine sediment metagenome</name>
    <dbReference type="NCBI Taxonomy" id="412755"/>
    <lineage>
        <taxon>unclassified sequences</taxon>
        <taxon>metagenomes</taxon>
        <taxon>ecological metagenomes</taxon>
    </lineage>
</organism>
<dbReference type="InterPro" id="IPR041468">
    <property type="entry name" value="HTH_ParB/Spo0J"/>
</dbReference>
<evidence type="ECO:0000313" key="2">
    <source>
        <dbReference type="EMBL" id="GAG95045.1"/>
    </source>
</evidence>